<accession>A0ACB8RIY6</accession>
<sequence length="99" mass="11022">MLRPSSQAWDLSAYVLAYFALGSASLLMLLRIAAIWKRNTLIITASFVVWLTGVGLNIWYLVIIRAQYDPLAGECIPIDSAKSRPSIIGVFIWETLPPL</sequence>
<comment type="caution">
    <text evidence="1">The sequence shown here is derived from an EMBL/GenBank/DDBJ whole genome shotgun (WGS) entry which is preliminary data.</text>
</comment>
<keyword evidence="2" id="KW-1185">Reference proteome</keyword>
<protein>
    <submittedName>
        <fullName evidence="1">Uncharacterized protein</fullName>
    </submittedName>
</protein>
<reference evidence="1" key="2">
    <citation type="journal article" date="2022" name="New Phytol.">
        <title>Evolutionary transition to the ectomycorrhizal habit in the genomes of a hyperdiverse lineage of mushroom-forming fungi.</title>
        <authorList>
            <person name="Looney B."/>
            <person name="Miyauchi S."/>
            <person name="Morin E."/>
            <person name="Drula E."/>
            <person name="Courty P.E."/>
            <person name="Kohler A."/>
            <person name="Kuo A."/>
            <person name="LaButti K."/>
            <person name="Pangilinan J."/>
            <person name="Lipzen A."/>
            <person name="Riley R."/>
            <person name="Andreopoulos W."/>
            <person name="He G."/>
            <person name="Johnson J."/>
            <person name="Nolan M."/>
            <person name="Tritt A."/>
            <person name="Barry K.W."/>
            <person name="Grigoriev I.V."/>
            <person name="Nagy L.G."/>
            <person name="Hibbett D."/>
            <person name="Henrissat B."/>
            <person name="Matheny P.B."/>
            <person name="Labbe J."/>
            <person name="Martin F.M."/>
        </authorList>
    </citation>
    <scope>NUCLEOTIDE SEQUENCE</scope>
    <source>
        <strain evidence="1">FP105234-sp</strain>
    </source>
</reference>
<gene>
    <name evidence="1" type="ORF">FA95DRAFT_1609031</name>
</gene>
<organism evidence="1 2">
    <name type="scientific">Auriscalpium vulgare</name>
    <dbReference type="NCBI Taxonomy" id="40419"/>
    <lineage>
        <taxon>Eukaryota</taxon>
        <taxon>Fungi</taxon>
        <taxon>Dikarya</taxon>
        <taxon>Basidiomycota</taxon>
        <taxon>Agaricomycotina</taxon>
        <taxon>Agaricomycetes</taxon>
        <taxon>Russulales</taxon>
        <taxon>Auriscalpiaceae</taxon>
        <taxon>Auriscalpium</taxon>
    </lineage>
</organism>
<evidence type="ECO:0000313" key="1">
    <source>
        <dbReference type="EMBL" id="KAI0043847.1"/>
    </source>
</evidence>
<reference evidence="1" key="1">
    <citation type="submission" date="2021-02" db="EMBL/GenBank/DDBJ databases">
        <authorList>
            <consortium name="DOE Joint Genome Institute"/>
            <person name="Ahrendt S."/>
            <person name="Looney B.P."/>
            <person name="Miyauchi S."/>
            <person name="Morin E."/>
            <person name="Drula E."/>
            <person name="Courty P.E."/>
            <person name="Chicoki N."/>
            <person name="Fauchery L."/>
            <person name="Kohler A."/>
            <person name="Kuo A."/>
            <person name="Labutti K."/>
            <person name="Pangilinan J."/>
            <person name="Lipzen A."/>
            <person name="Riley R."/>
            <person name="Andreopoulos W."/>
            <person name="He G."/>
            <person name="Johnson J."/>
            <person name="Barry K.W."/>
            <person name="Grigoriev I.V."/>
            <person name="Nagy L."/>
            <person name="Hibbett D."/>
            <person name="Henrissat B."/>
            <person name="Matheny P.B."/>
            <person name="Labbe J."/>
            <person name="Martin F."/>
        </authorList>
    </citation>
    <scope>NUCLEOTIDE SEQUENCE</scope>
    <source>
        <strain evidence="1">FP105234-sp</strain>
    </source>
</reference>
<proteinExistence type="predicted"/>
<evidence type="ECO:0000313" key="2">
    <source>
        <dbReference type="Proteomes" id="UP000814033"/>
    </source>
</evidence>
<dbReference type="Proteomes" id="UP000814033">
    <property type="component" value="Unassembled WGS sequence"/>
</dbReference>
<name>A0ACB8RIY6_9AGAM</name>
<dbReference type="EMBL" id="MU276002">
    <property type="protein sequence ID" value="KAI0043847.1"/>
    <property type="molecule type" value="Genomic_DNA"/>
</dbReference>